<evidence type="ECO:0000313" key="3">
    <source>
        <dbReference type="Proteomes" id="UP001150266"/>
    </source>
</evidence>
<feature type="domain" description="FHA" evidence="1">
    <location>
        <begin position="58"/>
        <end position="109"/>
    </location>
</feature>
<dbReference type="OrthoDB" id="3003433at2759"/>
<evidence type="ECO:0000259" key="1">
    <source>
        <dbReference type="Pfam" id="PF00498"/>
    </source>
</evidence>
<dbReference type="EMBL" id="JAOTPV010000001">
    <property type="protein sequence ID" value="KAJ4490734.1"/>
    <property type="molecule type" value="Genomic_DNA"/>
</dbReference>
<name>A0A9W9DXI5_9AGAR</name>
<dbReference type="CDD" id="cd00060">
    <property type="entry name" value="FHA"/>
    <property type="match status" value="1"/>
</dbReference>
<evidence type="ECO:0000313" key="2">
    <source>
        <dbReference type="EMBL" id="KAJ4490734.1"/>
    </source>
</evidence>
<keyword evidence="3" id="KW-1185">Reference proteome</keyword>
<protein>
    <recommendedName>
        <fullName evidence="1">FHA domain-containing protein</fullName>
    </recommendedName>
</protein>
<organism evidence="2 3">
    <name type="scientific">Lentinula aciculospora</name>
    <dbReference type="NCBI Taxonomy" id="153920"/>
    <lineage>
        <taxon>Eukaryota</taxon>
        <taxon>Fungi</taxon>
        <taxon>Dikarya</taxon>
        <taxon>Basidiomycota</taxon>
        <taxon>Agaricomycotina</taxon>
        <taxon>Agaricomycetes</taxon>
        <taxon>Agaricomycetidae</taxon>
        <taxon>Agaricales</taxon>
        <taxon>Marasmiineae</taxon>
        <taxon>Omphalotaceae</taxon>
        <taxon>Lentinula</taxon>
    </lineage>
</organism>
<dbReference type="Pfam" id="PF00498">
    <property type="entry name" value="FHA"/>
    <property type="match status" value="1"/>
</dbReference>
<dbReference type="Proteomes" id="UP001150266">
    <property type="component" value="Unassembled WGS sequence"/>
</dbReference>
<dbReference type="AlphaFoldDB" id="A0A9W9DXI5"/>
<comment type="caution">
    <text evidence="2">The sequence shown here is derived from an EMBL/GenBank/DDBJ whole genome shotgun (WGS) entry which is preliminary data.</text>
</comment>
<dbReference type="InterPro" id="IPR008984">
    <property type="entry name" value="SMAD_FHA_dom_sf"/>
</dbReference>
<reference evidence="2" key="1">
    <citation type="submission" date="2022-08" db="EMBL/GenBank/DDBJ databases">
        <title>A Global Phylogenomic Analysis of the Shiitake Genus Lentinula.</title>
        <authorList>
            <consortium name="DOE Joint Genome Institute"/>
            <person name="Sierra-Patev S."/>
            <person name="Min B."/>
            <person name="Naranjo-Ortiz M."/>
            <person name="Looney B."/>
            <person name="Konkel Z."/>
            <person name="Slot J.C."/>
            <person name="Sakamoto Y."/>
            <person name="Steenwyk J.L."/>
            <person name="Rokas A."/>
            <person name="Carro J."/>
            <person name="Camarero S."/>
            <person name="Ferreira P."/>
            <person name="Molpeceres G."/>
            <person name="Ruiz-Duenas F.J."/>
            <person name="Serrano A."/>
            <person name="Henrissat B."/>
            <person name="Drula E."/>
            <person name="Hughes K.W."/>
            <person name="Mata J.L."/>
            <person name="Ishikawa N.K."/>
            <person name="Vargas-Isla R."/>
            <person name="Ushijima S."/>
            <person name="Smith C.A."/>
            <person name="Ahrendt S."/>
            <person name="Andreopoulos W."/>
            <person name="He G."/>
            <person name="Labutti K."/>
            <person name="Lipzen A."/>
            <person name="Ng V."/>
            <person name="Riley R."/>
            <person name="Sandor L."/>
            <person name="Barry K."/>
            <person name="Martinez A.T."/>
            <person name="Xiao Y."/>
            <person name="Gibbons J.G."/>
            <person name="Terashima K."/>
            <person name="Grigoriev I.V."/>
            <person name="Hibbett D.S."/>
        </authorList>
    </citation>
    <scope>NUCLEOTIDE SEQUENCE</scope>
    <source>
        <strain evidence="2">JLM2183</strain>
    </source>
</reference>
<gene>
    <name evidence="2" type="ORF">J3R30DRAFT_129121</name>
</gene>
<dbReference type="SUPFAM" id="SSF49879">
    <property type="entry name" value="SMAD/FHA domain"/>
    <property type="match status" value="1"/>
</dbReference>
<accession>A0A9W9DXI5</accession>
<dbReference type="Gene3D" id="2.60.200.20">
    <property type="match status" value="1"/>
</dbReference>
<proteinExistence type="predicted"/>
<sequence>MPSSEAQKDDNTIVVEGVEFICEDLPYSKAKPKKFTAKKGPSDEQVIGKKLFESANTAVESKHALLKFDGAKVYITDSGSRNGTWTSSAGALVSGKAYLLKDGSTIVLGANHDKTAKTPDALRVKVKTLKAKSQPILKSILKVKSTKPDDDDPKKHRRVVSLEIPPKKDKLSSVEVPVLKPTTQRTTAGTELQREVKIPWSETFRLGFGVDALTGESMTRTAITPFKMSGSPRAKQAKTYVDTLHWNDIKSLQDQYDLEIGGTVNMAPVSLSMSTRISSLVSKNASASTVLIQYRVIGEFETEFIPSNVALQNGLGDLSEDDFREKYGDYYLAGRQRGYGCRMIIVCQ</sequence>
<dbReference type="InterPro" id="IPR000253">
    <property type="entry name" value="FHA_dom"/>
</dbReference>